<dbReference type="SUPFAM" id="SSF52540">
    <property type="entry name" value="P-loop containing nucleoside triphosphate hydrolases"/>
    <property type="match status" value="2"/>
</dbReference>
<dbReference type="InterPro" id="IPR009000">
    <property type="entry name" value="Transl_B-barrel_sf"/>
</dbReference>
<comment type="function">
    <text evidence="3 20">Catalyzes the synthesis of activated sulfate.</text>
</comment>
<dbReference type="SUPFAM" id="SSF52402">
    <property type="entry name" value="Adenine nucleotide alpha hydrolases-like"/>
    <property type="match status" value="1"/>
</dbReference>
<dbReference type="CDD" id="cd04095">
    <property type="entry name" value="CysN_NoDQ_III"/>
    <property type="match status" value="1"/>
</dbReference>
<feature type="domain" description="GTP-eEF1A C-terminal" evidence="24">
    <location>
        <begin position="569"/>
        <end position="667"/>
    </location>
</feature>
<dbReference type="PANTHER" id="PTHR11055">
    <property type="entry name" value="BIFUNCTIONAL 3'-PHOSPHOADENOSINE 5'-PHOSPHOSULFATE SYNTHASE"/>
    <property type="match status" value="1"/>
</dbReference>
<dbReference type="InterPro" id="IPR009001">
    <property type="entry name" value="Transl_elong_EF1A/Init_IF2_C"/>
</dbReference>
<dbReference type="EMBL" id="CP048029">
    <property type="protein sequence ID" value="QIK37917.1"/>
    <property type="molecule type" value="Genomic_DNA"/>
</dbReference>
<reference evidence="26" key="1">
    <citation type="submission" date="2020-01" db="EMBL/GenBank/DDBJ databases">
        <title>Caldichromatium gen. nov., sp. nov., a thermophilic purple sulfur bacterium member of the family Chromatiaceae isolated from Nakabusa hot spring, Japan.</title>
        <authorList>
            <person name="Saini M.K."/>
            <person name="Hanada S."/>
            <person name="Tank M."/>
        </authorList>
    </citation>
    <scope>NUCLEOTIDE SEQUENCE [LARGE SCALE GENOMIC DNA]</scope>
    <source>
        <strain evidence="26">No.7</strain>
    </source>
</reference>
<evidence type="ECO:0000256" key="19">
    <source>
        <dbReference type="ARBA" id="ARBA00049370"/>
    </source>
</evidence>
<feature type="binding site" evidence="20">
    <location>
        <begin position="704"/>
        <end position="711"/>
    </location>
    <ligand>
        <name>ATP</name>
        <dbReference type="ChEBI" id="CHEBI:30616"/>
    </ligand>
</feature>
<comment type="function">
    <text evidence="2">APS kinase catalyzes the synthesis of activated sulfate.</text>
</comment>
<evidence type="ECO:0000256" key="7">
    <source>
        <dbReference type="ARBA" id="ARBA00007237"/>
    </source>
</evidence>
<keyword evidence="13 20" id="KW-0067">ATP-binding</keyword>
<evidence type="ECO:0000256" key="9">
    <source>
        <dbReference type="ARBA" id="ARBA00018163"/>
    </source>
</evidence>
<dbReference type="InterPro" id="IPR002891">
    <property type="entry name" value="APS"/>
</dbReference>
<evidence type="ECO:0000256" key="10">
    <source>
        <dbReference type="ARBA" id="ARBA00022679"/>
    </source>
</evidence>
<comment type="pathway">
    <text evidence="4 20">Sulfur metabolism; hydrogen sulfide biosynthesis; sulfite from sulfate: step 2/3.</text>
</comment>
<dbReference type="InterPro" id="IPR027417">
    <property type="entry name" value="P-loop_NTPase"/>
</dbReference>
<dbReference type="GO" id="GO:0000103">
    <property type="term" value="P:sulfate assimilation"/>
    <property type="evidence" value="ECO:0007669"/>
    <property type="project" value="UniProtKB-UniRule"/>
</dbReference>
<evidence type="ECO:0000256" key="14">
    <source>
        <dbReference type="ARBA" id="ARBA00023134"/>
    </source>
</evidence>
<dbReference type="Gene3D" id="3.40.50.300">
    <property type="entry name" value="P-loop containing nucleotide triphosphate hydrolases"/>
    <property type="match status" value="2"/>
</dbReference>
<evidence type="ECO:0000256" key="16">
    <source>
        <dbReference type="ARBA" id="ARBA00029724"/>
    </source>
</evidence>
<dbReference type="GO" id="GO:0004020">
    <property type="term" value="F:adenylylsulfate kinase activity"/>
    <property type="evidence" value="ECO:0007669"/>
    <property type="project" value="UniProtKB-UniRule"/>
</dbReference>
<keyword evidence="11 20" id="KW-0547">Nucleotide-binding</keyword>
<dbReference type="KEGG" id="cjap:GWK36_07860"/>
<evidence type="ECO:0000259" key="21">
    <source>
        <dbReference type="Pfam" id="PF00009"/>
    </source>
</evidence>
<dbReference type="Pfam" id="PF00009">
    <property type="entry name" value="GTP_EFTU"/>
    <property type="match status" value="1"/>
</dbReference>
<dbReference type="InterPro" id="IPR002500">
    <property type="entry name" value="PAPS_reduct_dom"/>
</dbReference>
<evidence type="ECO:0000256" key="15">
    <source>
        <dbReference type="ARBA" id="ARBA00023268"/>
    </source>
</evidence>
<dbReference type="Gene3D" id="3.40.50.620">
    <property type="entry name" value="HUPs"/>
    <property type="match status" value="1"/>
</dbReference>
<dbReference type="Proteomes" id="UP000502699">
    <property type="component" value="Chromosome"/>
</dbReference>
<dbReference type="GO" id="GO:0005524">
    <property type="term" value="F:ATP binding"/>
    <property type="evidence" value="ECO:0007669"/>
    <property type="project" value="UniProtKB-UniRule"/>
</dbReference>
<dbReference type="UniPathway" id="UPA00140">
    <property type="reaction ID" value="UER00205"/>
</dbReference>
<feature type="domain" description="Tr-type G" evidence="21">
    <location>
        <begin position="296"/>
        <end position="446"/>
    </location>
</feature>
<accession>A0A6G7VDP8</accession>
<feature type="domain" description="Phosphoadenosine phosphosulphate reductase" evidence="22">
    <location>
        <begin position="22"/>
        <end position="188"/>
    </location>
</feature>
<evidence type="ECO:0000256" key="3">
    <source>
        <dbReference type="ARBA" id="ARBA00002632"/>
    </source>
</evidence>
<evidence type="ECO:0000256" key="6">
    <source>
        <dbReference type="ARBA" id="ARBA00007008"/>
    </source>
</evidence>
<keyword evidence="15" id="KW-0511">Multifunctional enzyme</keyword>
<dbReference type="CDD" id="cd02027">
    <property type="entry name" value="APSK"/>
    <property type="match status" value="1"/>
</dbReference>
<comment type="similarity">
    <text evidence="5">In the C-terminal section; belongs to the APS kinase family.</text>
</comment>
<evidence type="ECO:0000256" key="20">
    <source>
        <dbReference type="HAMAP-Rule" id="MF_00065"/>
    </source>
</evidence>
<dbReference type="Pfam" id="PF01507">
    <property type="entry name" value="PAPS_reduct"/>
    <property type="match status" value="1"/>
</dbReference>
<evidence type="ECO:0000256" key="8">
    <source>
        <dbReference type="ARBA" id="ARBA00012121"/>
    </source>
</evidence>
<evidence type="ECO:0000259" key="24">
    <source>
        <dbReference type="Pfam" id="PF22594"/>
    </source>
</evidence>
<sequence>MQTLESESIAIIREAVATTPRPIMLWAEGKDSAVLLHLARKAFYPHPLPLPLLYFDGGRQDPELTRYRSQQMAAAGAEWIIQPLPSAAQGTVHPETICTALSHQGVGLVLWGFRGDEGRHPPASCIHAIFTQDLPVPAAPRPAPWGLYNTHPRPGEILHVFPLAQWTERDVWLYIKSEGISIAPLYLAAERWVARNGSHWLLADPQPQAQAEHLEQRRVRVPTLSTWPPVAVESHAQTLGLLLAEVLRPYPVVLEAMQGQGAGMQAATSRSATDAAEGHHTSPTQLWPAQDRALRLILCGNVHEGKSALIESLAAGCKRLHAGGGAAHLSSPTLLITGRRHYRIAEVPGHPQALPELIAAAATADLALVLVDARTGLSLQTRQQARILAMLGLKDLIVVVNRIDLIDDAAERFTALCAAYRDLALTLDLRVYESIPISALTGDNIHTPSPRTPWYTGPTLWEALEGWVSAPQDEVQAFRLPVQWVKDSEPGQAAVVYGRIAEGQVGNGTAVRILPSGLSTRVAAIWRGFAAVESARAGEAIALCLADASELKRGDVLVAAEAPAEVADQFEARLLWLDTHPLIPERQYLLKLATQDVRASVTALKYREDPDTGAHLAARTLNTNELATVNLATQSPLVFAPYQTSRQLGGFILIDPLKHETVGVGTIDFALRRATNIHWQALQVDRLSRARLKHQTPCCLWFTGLSGSGKSTLANLLDQRLHALGRHTYVLDGDNVRHGLNRDLGFTEADRVENIRRVAEVAKLMVDAGLIVLVSFISPFRSERQMARTLFSPGEFIEIYVDTPLEECERRDVKGLYAKARAGLIKNFTGIDSPYEPPEAPELHLRTAERGVDDCLETLLGLALERTAPR</sequence>
<dbReference type="GO" id="GO:0004781">
    <property type="term" value="F:sulfate adenylyltransferase (ATP) activity"/>
    <property type="evidence" value="ECO:0007669"/>
    <property type="project" value="UniProtKB-EC"/>
</dbReference>
<keyword evidence="14" id="KW-0342">GTP-binding</keyword>
<proteinExistence type="inferred from homology"/>
<evidence type="ECO:0000313" key="25">
    <source>
        <dbReference type="EMBL" id="QIK37917.1"/>
    </source>
</evidence>
<dbReference type="SUPFAM" id="SSF50447">
    <property type="entry name" value="Translation proteins"/>
    <property type="match status" value="1"/>
</dbReference>
<dbReference type="RefSeq" id="WP_166270680.1">
    <property type="nucleotide sequence ID" value="NZ_CP048029.1"/>
</dbReference>
<evidence type="ECO:0000256" key="4">
    <source>
        <dbReference type="ARBA" id="ARBA00004806"/>
    </source>
</evidence>
<keyword evidence="10 20" id="KW-0808">Transferase</keyword>
<evidence type="ECO:0000256" key="11">
    <source>
        <dbReference type="ARBA" id="ARBA00022741"/>
    </source>
</evidence>
<keyword evidence="12 20" id="KW-0418">Kinase</keyword>
<dbReference type="Gene3D" id="2.40.30.10">
    <property type="entry name" value="Translation factors"/>
    <property type="match status" value="2"/>
</dbReference>
<name>A0A6G7VDP8_9GAMM</name>
<evidence type="ECO:0000256" key="5">
    <source>
        <dbReference type="ARBA" id="ARBA00005438"/>
    </source>
</evidence>
<dbReference type="InterPro" id="IPR000795">
    <property type="entry name" value="T_Tr_GTP-bd_dom"/>
</dbReference>
<comment type="catalytic activity">
    <reaction evidence="1 20">
        <text>adenosine 5'-phosphosulfate + ATP = 3'-phosphoadenylyl sulfate + ADP + H(+)</text>
        <dbReference type="Rhea" id="RHEA:24152"/>
        <dbReference type="ChEBI" id="CHEBI:15378"/>
        <dbReference type="ChEBI" id="CHEBI:30616"/>
        <dbReference type="ChEBI" id="CHEBI:58243"/>
        <dbReference type="ChEBI" id="CHEBI:58339"/>
        <dbReference type="ChEBI" id="CHEBI:456216"/>
        <dbReference type="EC" id="2.7.1.25"/>
    </reaction>
</comment>
<evidence type="ECO:0000259" key="22">
    <source>
        <dbReference type="Pfam" id="PF01507"/>
    </source>
</evidence>
<feature type="active site" description="Phosphoserine intermediate" evidence="20">
    <location>
        <position position="778"/>
    </location>
</feature>
<evidence type="ECO:0000256" key="2">
    <source>
        <dbReference type="ARBA" id="ARBA00002357"/>
    </source>
</evidence>
<dbReference type="GO" id="GO:0005525">
    <property type="term" value="F:GTP binding"/>
    <property type="evidence" value="ECO:0007669"/>
    <property type="project" value="UniProtKB-KW"/>
</dbReference>
<dbReference type="PANTHER" id="PTHR11055:SF63">
    <property type="entry name" value="ADENYLYL-SULFATE KINASE 1, CHLOROPLASTIC"/>
    <property type="match status" value="1"/>
</dbReference>
<dbReference type="GO" id="GO:0070814">
    <property type="term" value="P:hydrogen sulfide biosynthetic process"/>
    <property type="evidence" value="ECO:0007669"/>
    <property type="project" value="UniProtKB-UniRule"/>
</dbReference>
<keyword evidence="20" id="KW-0597">Phosphoprotein</keyword>
<organism evidence="25 26">
    <name type="scientific">Caldichromatium japonicum</name>
    <dbReference type="NCBI Taxonomy" id="2699430"/>
    <lineage>
        <taxon>Bacteria</taxon>
        <taxon>Pseudomonadati</taxon>
        <taxon>Pseudomonadota</taxon>
        <taxon>Gammaproteobacteria</taxon>
        <taxon>Chromatiales</taxon>
        <taxon>Chromatiaceae</taxon>
        <taxon>Caldichromatium</taxon>
    </lineage>
</organism>
<dbReference type="Pfam" id="PF22594">
    <property type="entry name" value="GTP-eEF1A_C"/>
    <property type="match status" value="1"/>
</dbReference>
<comment type="similarity">
    <text evidence="6 20">Belongs to the APS kinase family.</text>
</comment>
<keyword evidence="26" id="KW-1185">Reference proteome</keyword>
<dbReference type="SUPFAM" id="SSF50465">
    <property type="entry name" value="EF-Tu/eEF-1alpha/eIF2-gamma C-terminal domain"/>
    <property type="match status" value="1"/>
</dbReference>
<evidence type="ECO:0000256" key="18">
    <source>
        <dbReference type="ARBA" id="ARBA00031464"/>
    </source>
</evidence>
<dbReference type="HAMAP" id="MF_00065">
    <property type="entry name" value="Adenylyl_sulf_kinase"/>
    <property type="match status" value="1"/>
</dbReference>
<comment type="catalytic activity">
    <reaction evidence="19">
        <text>sulfate + ATP + H(+) = adenosine 5'-phosphosulfate + diphosphate</text>
        <dbReference type="Rhea" id="RHEA:18133"/>
        <dbReference type="ChEBI" id="CHEBI:15378"/>
        <dbReference type="ChEBI" id="CHEBI:16189"/>
        <dbReference type="ChEBI" id="CHEBI:30616"/>
        <dbReference type="ChEBI" id="CHEBI:33019"/>
        <dbReference type="ChEBI" id="CHEBI:58243"/>
        <dbReference type="EC" id="2.7.7.4"/>
    </reaction>
</comment>
<evidence type="ECO:0000259" key="23">
    <source>
        <dbReference type="Pfam" id="PF01583"/>
    </source>
</evidence>
<dbReference type="NCBIfam" id="TIGR00455">
    <property type="entry name" value="apsK"/>
    <property type="match status" value="1"/>
</dbReference>
<dbReference type="AlphaFoldDB" id="A0A6G7VDP8"/>
<evidence type="ECO:0000313" key="26">
    <source>
        <dbReference type="Proteomes" id="UP000502699"/>
    </source>
</evidence>
<evidence type="ECO:0000256" key="13">
    <source>
        <dbReference type="ARBA" id="ARBA00022840"/>
    </source>
</evidence>
<dbReference type="InterPro" id="IPR014729">
    <property type="entry name" value="Rossmann-like_a/b/a_fold"/>
</dbReference>
<dbReference type="FunFam" id="3.40.50.300:FF:000212">
    <property type="entry name" value="Adenylyl-sulfate kinase"/>
    <property type="match status" value="1"/>
</dbReference>
<feature type="domain" description="APS kinase" evidence="23">
    <location>
        <begin position="697"/>
        <end position="845"/>
    </location>
</feature>
<dbReference type="Pfam" id="PF01583">
    <property type="entry name" value="APS_kinase"/>
    <property type="match status" value="1"/>
</dbReference>
<dbReference type="InterPro" id="IPR044139">
    <property type="entry name" value="CysN_NoDQ_III"/>
</dbReference>
<evidence type="ECO:0000256" key="12">
    <source>
        <dbReference type="ARBA" id="ARBA00022777"/>
    </source>
</evidence>
<evidence type="ECO:0000256" key="17">
    <source>
        <dbReference type="ARBA" id="ARBA00031393"/>
    </source>
</evidence>
<protein>
    <recommendedName>
        <fullName evidence="9 20">Adenylyl-sulfate kinase</fullName>
        <ecNumber evidence="8 20">2.7.1.25</ecNumber>
    </recommendedName>
    <alternativeName>
        <fullName evidence="17 20">APS kinase</fullName>
    </alternativeName>
    <alternativeName>
        <fullName evidence="18 20">ATP adenosine-5'-phosphosulfate 3'-phosphotransferase</fullName>
    </alternativeName>
    <alternativeName>
        <fullName evidence="16 20">Adenosine-5'-phosphosulfate kinase</fullName>
    </alternativeName>
</protein>
<dbReference type="EC" id="2.7.1.25" evidence="8 20"/>
<dbReference type="InterPro" id="IPR054696">
    <property type="entry name" value="GTP-eEF1A_C"/>
</dbReference>
<comment type="similarity">
    <text evidence="7">In the N-terminal section; belongs to the TRAFAC class translation factor GTPase superfamily. Classic translation factor GTPase family. CysN/NodQ subfamily.</text>
</comment>
<gene>
    <name evidence="20 25" type="primary">cysC</name>
    <name evidence="25" type="ORF">GWK36_07860</name>
</gene>
<dbReference type="GO" id="GO:0003924">
    <property type="term" value="F:GTPase activity"/>
    <property type="evidence" value="ECO:0007669"/>
    <property type="project" value="InterPro"/>
</dbReference>
<evidence type="ECO:0000256" key="1">
    <source>
        <dbReference type="ARBA" id="ARBA00001823"/>
    </source>
</evidence>
<dbReference type="NCBIfam" id="NF003013">
    <property type="entry name" value="PRK03846.1"/>
    <property type="match status" value="1"/>
</dbReference>
<dbReference type="InterPro" id="IPR059117">
    <property type="entry name" value="APS_kinase_dom"/>
</dbReference>